<dbReference type="OrthoDB" id="265224at2"/>
<reference evidence="2 3" key="1">
    <citation type="submission" date="2018-06" db="EMBL/GenBank/DDBJ databases">
        <title>The draft genome sequence of Crocinitomix sp. SM1701.</title>
        <authorList>
            <person name="Zhang X."/>
        </authorList>
    </citation>
    <scope>NUCLEOTIDE SEQUENCE [LARGE SCALE GENOMIC DNA]</scope>
    <source>
        <strain evidence="2 3">SM1701</strain>
    </source>
</reference>
<comment type="caution">
    <text evidence="2">The sequence shown here is derived from an EMBL/GenBank/DDBJ whole genome shotgun (WGS) entry which is preliminary data.</text>
</comment>
<proteinExistence type="predicted"/>
<organism evidence="2 3">
    <name type="scientific">Putridiphycobacter roseus</name>
    <dbReference type="NCBI Taxonomy" id="2219161"/>
    <lineage>
        <taxon>Bacteria</taxon>
        <taxon>Pseudomonadati</taxon>
        <taxon>Bacteroidota</taxon>
        <taxon>Flavobacteriia</taxon>
        <taxon>Flavobacteriales</taxon>
        <taxon>Crocinitomicaceae</taxon>
        <taxon>Putridiphycobacter</taxon>
    </lineage>
</organism>
<keyword evidence="1" id="KW-0812">Transmembrane</keyword>
<evidence type="ECO:0000313" key="3">
    <source>
        <dbReference type="Proteomes" id="UP000249248"/>
    </source>
</evidence>
<gene>
    <name evidence="2" type="ORF">DNU06_14090</name>
</gene>
<dbReference type="AlphaFoldDB" id="A0A2W1NAD2"/>
<feature type="transmembrane region" description="Helical" evidence="1">
    <location>
        <begin position="105"/>
        <end position="126"/>
    </location>
</feature>
<dbReference type="Proteomes" id="UP000249248">
    <property type="component" value="Unassembled WGS sequence"/>
</dbReference>
<sequence length="144" mass="16136">MKQRKFLCISIGILYLVFGLLKFIQGASPAEEVASKTVSTLTFGILNESVSLLILAFLETIIGLGLIFSSRKRFFVITAIVHMVFTFTPMIIFPELVFSHAPFGLTILGQYIFKNIVIIIALFSIITPEKQIELQRNHSYPPSP</sequence>
<feature type="transmembrane region" description="Helical" evidence="1">
    <location>
        <begin position="50"/>
        <end position="67"/>
    </location>
</feature>
<evidence type="ECO:0000256" key="1">
    <source>
        <dbReference type="SAM" id="Phobius"/>
    </source>
</evidence>
<keyword evidence="1" id="KW-1133">Transmembrane helix</keyword>
<dbReference type="EMBL" id="QKSB01000010">
    <property type="protein sequence ID" value="PZE16255.1"/>
    <property type="molecule type" value="Genomic_DNA"/>
</dbReference>
<feature type="transmembrane region" description="Helical" evidence="1">
    <location>
        <begin position="74"/>
        <end position="93"/>
    </location>
</feature>
<keyword evidence="3" id="KW-1185">Reference proteome</keyword>
<accession>A0A2W1NAD2</accession>
<evidence type="ECO:0000313" key="2">
    <source>
        <dbReference type="EMBL" id="PZE16255.1"/>
    </source>
</evidence>
<protein>
    <submittedName>
        <fullName evidence="2">Doxx family protein</fullName>
    </submittedName>
</protein>
<name>A0A2W1NAD2_9FLAO</name>
<dbReference type="RefSeq" id="WP_111064141.1">
    <property type="nucleotide sequence ID" value="NZ_JBHUCU010000037.1"/>
</dbReference>
<keyword evidence="1" id="KW-0472">Membrane</keyword>